<gene>
    <name evidence="2" type="primary">67</name>
    <name evidence="2" type="ORF">SEA_JUMBO_67</name>
</gene>
<keyword evidence="1" id="KW-0812">Transmembrane</keyword>
<dbReference type="GeneID" id="29067957"/>
<dbReference type="Proteomes" id="UP000203357">
    <property type="component" value="Segment"/>
</dbReference>
<feature type="transmembrane region" description="Helical" evidence="1">
    <location>
        <begin position="45"/>
        <end position="67"/>
    </location>
</feature>
<dbReference type="EMBL" id="KX557281">
    <property type="protein sequence ID" value="AOE44575.1"/>
    <property type="molecule type" value="Genomic_DNA"/>
</dbReference>
<evidence type="ECO:0000256" key="1">
    <source>
        <dbReference type="SAM" id="Phobius"/>
    </source>
</evidence>
<protein>
    <submittedName>
        <fullName evidence="2">Uncharacterized protein</fullName>
    </submittedName>
</protein>
<accession>A0A1B3B0N9</accession>
<organism evidence="2 3">
    <name type="scientific">Gordonia phage Jumbo</name>
    <dbReference type="NCBI Taxonomy" id="1887650"/>
    <lineage>
        <taxon>Viruses</taxon>
        <taxon>Duplodnaviria</taxon>
        <taxon>Heunggongvirae</taxon>
        <taxon>Uroviricota</taxon>
        <taxon>Caudoviricetes</taxon>
        <taxon>Gorjumvirus</taxon>
        <taxon>Gorjumvirus jumbo</taxon>
    </lineage>
</organism>
<name>A0A1B3B0N9_9CAUD</name>
<keyword evidence="1" id="KW-0472">Membrane</keyword>
<dbReference type="KEGG" id="vg:29067957"/>
<sequence>MTEPFEYNPYDPESRKSAREWLDKEIKFAKKSVKEIDESLGIERACIRFTVIFGIIALLVNIKFSWWQWWEPVYFIGAILIILSTSVRRLSKAKITAGKLVIILDALKDQIKWG</sequence>
<reference evidence="3" key="1">
    <citation type="submission" date="2016-07" db="EMBL/GenBank/DDBJ databases">
        <authorList>
            <person name="Florea S."/>
            <person name="Webb J.S."/>
            <person name="Jaromczyk J."/>
            <person name="Schardl C.L."/>
        </authorList>
    </citation>
    <scope>NUCLEOTIDE SEQUENCE [LARGE SCALE GENOMIC DNA]</scope>
</reference>
<proteinExistence type="predicted"/>
<evidence type="ECO:0000313" key="2">
    <source>
        <dbReference type="EMBL" id="AOE44575.1"/>
    </source>
</evidence>
<evidence type="ECO:0000313" key="3">
    <source>
        <dbReference type="Proteomes" id="UP000203357"/>
    </source>
</evidence>
<keyword evidence="3" id="KW-1185">Reference proteome</keyword>
<keyword evidence="1" id="KW-1133">Transmembrane helix</keyword>
<feature type="transmembrane region" description="Helical" evidence="1">
    <location>
        <begin position="73"/>
        <end position="90"/>
    </location>
</feature>
<dbReference type="RefSeq" id="YP_009291032.1">
    <property type="nucleotide sequence ID" value="NC_031109.1"/>
</dbReference>